<dbReference type="Proteomes" id="UP000011867">
    <property type="component" value="Chromosome"/>
</dbReference>
<dbReference type="EMBL" id="HF582854">
    <property type="protein sequence ID" value="CCQ37977.1"/>
    <property type="molecule type" value="Genomic_DNA"/>
</dbReference>
<dbReference type="GeneID" id="77145525"/>
<name>M1XTW0_NATM8</name>
<feature type="region of interest" description="Disordered" evidence="1">
    <location>
        <begin position="1"/>
        <end position="44"/>
    </location>
</feature>
<protein>
    <submittedName>
        <fullName evidence="2">Uncharacterized protein</fullName>
    </submittedName>
</protein>
<accession>M1XTW0</accession>
<evidence type="ECO:0000313" key="2">
    <source>
        <dbReference type="EMBL" id="CCQ37977.1"/>
    </source>
</evidence>
<evidence type="ECO:0000256" key="1">
    <source>
        <dbReference type="SAM" id="MobiDB-lite"/>
    </source>
</evidence>
<reference evidence="2 3" key="1">
    <citation type="journal article" date="2013" name="Genome Announc.">
        <title>Genome of the haloarchaeon Natronomonas moolapensis, a neutrophilic member of a previously haloalkaliphilic genus.</title>
        <authorList>
            <person name="Dyall-Smith M.L."/>
            <person name="Pfeiffer F."/>
            <person name="Oberwinkler T."/>
            <person name="Klee K."/>
            <person name="Rampp M."/>
            <person name="Palm P."/>
            <person name="Gross K."/>
            <person name="Schuster S.C."/>
            <person name="Oesterhelt D."/>
        </authorList>
    </citation>
    <scope>NUCLEOTIDE SEQUENCE [LARGE SCALE GENOMIC DNA]</scope>
    <source>
        <strain evidence="3">DSM 18674 / JCM 14361 / 8.8.11</strain>
    </source>
</reference>
<dbReference type="KEGG" id="nmo:Nmlp_3865"/>
<sequence>MCHHHMPRDRPEEEQTDEIPSFLNEEASTDAELLTDGGDDSDDA</sequence>
<dbReference type="HOGENOM" id="CLU_3210842_0_0_2"/>
<keyword evidence="3" id="KW-1185">Reference proteome</keyword>
<dbReference type="AlphaFoldDB" id="M1XTW0"/>
<dbReference type="RefSeq" id="WP_015410704.1">
    <property type="nucleotide sequence ID" value="NC_020388.1"/>
</dbReference>
<gene>
    <name evidence="2" type="ordered locus">Nmlp_3865</name>
</gene>
<evidence type="ECO:0000313" key="3">
    <source>
        <dbReference type="Proteomes" id="UP000011867"/>
    </source>
</evidence>
<organism evidence="2 3">
    <name type="scientific">Natronomonas moolapensis (strain DSM 18674 / CECT 7526 / JCM 14361 / 8.8.11)</name>
    <dbReference type="NCBI Taxonomy" id="268739"/>
    <lineage>
        <taxon>Archaea</taxon>
        <taxon>Methanobacteriati</taxon>
        <taxon>Methanobacteriota</taxon>
        <taxon>Stenosarchaea group</taxon>
        <taxon>Halobacteria</taxon>
        <taxon>Halobacteriales</taxon>
        <taxon>Natronomonadaceae</taxon>
        <taxon>Natronomonas</taxon>
    </lineage>
</organism>
<dbReference type="eggNOG" id="arCOG14224">
    <property type="taxonomic scope" value="Archaea"/>
</dbReference>
<proteinExistence type="predicted"/>